<organism evidence="1 2">
    <name type="scientific">Streptomyces tsukubensis (strain DSM 42081 / NBRC 108919 / NRRL 18488 / 9993)</name>
    <dbReference type="NCBI Taxonomy" id="1114943"/>
    <lineage>
        <taxon>Bacteria</taxon>
        <taxon>Bacillati</taxon>
        <taxon>Actinomycetota</taxon>
        <taxon>Actinomycetes</taxon>
        <taxon>Kitasatosporales</taxon>
        <taxon>Streptomycetaceae</taxon>
        <taxon>Streptomyces</taxon>
    </lineage>
</organism>
<protein>
    <submittedName>
        <fullName evidence="1">Uncharacterized protein</fullName>
    </submittedName>
</protein>
<evidence type="ECO:0000313" key="1">
    <source>
        <dbReference type="EMBL" id="QKM68340.1"/>
    </source>
</evidence>
<dbReference type="EMBL" id="CP029159">
    <property type="protein sequence ID" value="QKM68340.1"/>
    <property type="molecule type" value="Genomic_DNA"/>
</dbReference>
<gene>
    <name evidence="1" type="ORF">STSU_015290</name>
</gene>
<reference evidence="1 2" key="1">
    <citation type="journal article" date="2012" name="J. Bacteriol.">
        <title>Draft genome of Streptomyces tsukubaensis NRRL 18488, the producer of the clinically important immunosuppressant tacrolimus (FK506).</title>
        <authorList>
            <person name="Barreiro C."/>
            <person name="Prieto C."/>
            <person name="Sola-Landa A."/>
            <person name="Solera E."/>
            <person name="Martinez-Castro M."/>
            <person name="Perez-Redondo R."/>
            <person name="Garcia-Estrada C."/>
            <person name="Aparicio J.F."/>
            <person name="Fernandez-Martinez L.T."/>
            <person name="Santos-Aberturas J."/>
            <person name="Salehi-Najafabadi Z."/>
            <person name="Rodriguez-Garcia A."/>
            <person name="Tauch A."/>
            <person name="Martin J.F."/>
        </authorList>
    </citation>
    <scope>NUCLEOTIDE SEQUENCE [LARGE SCALE GENOMIC DNA]</scope>
    <source>
        <strain evidence="2">DSM 42081 / NBRC 108919 / NRRL 18488 / 9993</strain>
    </source>
</reference>
<dbReference type="AlphaFoldDB" id="I2N3E0"/>
<dbReference type="RefSeq" id="WP_006347591.1">
    <property type="nucleotide sequence ID" value="NZ_CP029159.1"/>
</dbReference>
<accession>I2N3E0</accession>
<name>I2N3E0_STRT9</name>
<dbReference type="Proteomes" id="UP000005940">
    <property type="component" value="Chromosome"/>
</dbReference>
<keyword evidence="2" id="KW-1185">Reference proteome</keyword>
<sequence>MTPEGLLAEPSPPVTAVCCVCGRITTAPVEARPGALACPEHILDAHTGRVPVSLSTPVRTPRIHA</sequence>
<proteinExistence type="predicted"/>
<evidence type="ECO:0000313" key="2">
    <source>
        <dbReference type="Proteomes" id="UP000005940"/>
    </source>
</evidence>